<feature type="transmembrane region" description="Helical" evidence="8">
    <location>
        <begin position="757"/>
        <end position="774"/>
    </location>
</feature>
<dbReference type="InterPro" id="IPR018996">
    <property type="entry name" value="Man1/Src1-like_C"/>
</dbReference>
<evidence type="ECO:0000256" key="4">
    <source>
        <dbReference type="ARBA" id="ARBA00022989"/>
    </source>
</evidence>
<feature type="compositionally biased region" description="Polar residues" evidence="7">
    <location>
        <begin position="206"/>
        <end position="215"/>
    </location>
</feature>
<evidence type="ECO:0000256" key="8">
    <source>
        <dbReference type="SAM" id="Phobius"/>
    </source>
</evidence>
<organism evidence="10 11">
    <name type="scientific">Cronartium quercuum f. sp. fusiforme G11</name>
    <dbReference type="NCBI Taxonomy" id="708437"/>
    <lineage>
        <taxon>Eukaryota</taxon>
        <taxon>Fungi</taxon>
        <taxon>Dikarya</taxon>
        <taxon>Basidiomycota</taxon>
        <taxon>Pucciniomycotina</taxon>
        <taxon>Pucciniomycetes</taxon>
        <taxon>Pucciniales</taxon>
        <taxon>Coleosporiaceae</taxon>
        <taxon>Cronartium</taxon>
    </lineage>
</organism>
<evidence type="ECO:0000256" key="6">
    <source>
        <dbReference type="ARBA" id="ARBA00023242"/>
    </source>
</evidence>
<dbReference type="GO" id="GO:0003682">
    <property type="term" value="F:chromatin binding"/>
    <property type="evidence" value="ECO:0007669"/>
    <property type="project" value="InterPro"/>
</dbReference>
<evidence type="ECO:0000256" key="3">
    <source>
        <dbReference type="ARBA" id="ARBA00022692"/>
    </source>
</evidence>
<dbReference type="InterPro" id="IPR041885">
    <property type="entry name" value="MAN1_winged_helix_dom"/>
</dbReference>
<evidence type="ECO:0000256" key="5">
    <source>
        <dbReference type="ARBA" id="ARBA00023136"/>
    </source>
</evidence>
<feature type="compositionally biased region" description="Low complexity" evidence="7">
    <location>
        <begin position="221"/>
        <end position="230"/>
    </location>
</feature>
<feature type="compositionally biased region" description="Basic residues" evidence="7">
    <location>
        <begin position="259"/>
        <end position="271"/>
    </location>
</feature>
<dbReference type="OrthoDB" id="5376590at2759"/>
<feature type="compositionally biased region" description="Basic and acidic residues" evidence="7">
    <location>
        <begin position="190"/>
        <end position="204"/>
    </location>
</feature>
<accession>A0A9P6TH35</accession>
<feature type="region of interest" description="Disordered" evidence="7">
    <location>
        <begin position="76"/>
        <end position="127"/>
    </location>
</feature>
<evidence type="ECO:0000259" key="9">
    <source>
        <dbReference type="Pfam" id="PF09402"/>
    </source>
</evidence>
<name>A0A9P6TH35_9BASI</name>
<sequence length="919" mass="102459">MANSDSNNNNPEPAPEWMLPEFDPSLVKVSELRSILLQNNIPHSYTRKSDLIQLFERDVRPLTPKLLREHQSVRPSAHGIIDMRTGGLLQPQDVPPKKTPRKKASSNALADQELSSTPSGYKRRVTTKKPIAITAEFEEIGTDADADAESTPHSRASSRAPKVRRSAINPPVKRKQEDRVPSAEEEEVDELARDEQTHNMDLDRSAPTTVSTTRVARQGASSSASKSTNSPVPTKRRKSDFPIQASTIKSPSEDTSQLPKKKSSKPKNRRTTLHEVIEAGEGNYSDFNPFQSGPDDDKSGGSGKKPKTSKRSSSAARPSLAPAQLPKSSTTSNLPRLESPSKANRINARTSIAPIHEPESHMDPEPRGFLPKSATTSNVRASMTPQQIFGSRAGTRLLDHQDSPDFGTPEQILRQLVPSREHRRHQPSEKVEVEDDQSSSAEARHPYFEDHNPSRTRRQSQLPPRSPYPPRPSLPSSTTPALQRVRLSELVHTPGPEKKLRINRPTPRPRAGPGWSFSQLLSFILRLGCLAGMLGVLNWYRSQSLELGYCDTGSNTNGRTRDRAIERVVEGSEGVSQIVEVASSLGILPDCTGCPAHAICEKGELRGCEVDYVLTQSLFGSWVNAWMPMIMGPKCLPDTAKLVKIAERAHEILQVLKVKRGSVVCGMGMAGVEAEIDEKTEVRAYGMPERELKERVLGTQKVGEMDEEIFRLALKDLEKYEEVVVLEGWYATGNSKSMEMSWKCRMKLGMYKLIKRFKLILMSLVCIGVGWIYLKLKLHRISEEKKKVKELVEITLTKLRDESWVHHTNPTLKPNAFIASAHLRDLILSYEHSPIARQKLWKKVETIIEGNSNIRTKLSEQRGENIKVWEWIGSYTGDLNLNSSPTGRYTTPNRSDSRSQLWNGMMGGVGEQEMMIGGG</sequence>
<feature type="compositionally biased region" description="Low complexity" evidence="7">
    <location>
        <begin position="311"/>
        <end position="323"/>
    </location>
</feature>
<keyword evidence="3 8" id="KW-0812">Transmembrane</keyword>
<gene>
    <name evidence="10" type="ORF">CROQUDRAFT_70914</name>
</gene>
<evidence type="ECO:0000313" key="11">
    <source>
        <dbReference type="Proteomes" id="UP000886653"/>
    </source>
</evidence>
<dbReference type="CDD" id="cd12935">
    <property type="entry name" value="LEM_like"/>
    <property type="match status" value="1"/>
</dbReference>
<keyword evidence="5 8" id="KW-0472">Membrane</keyword>
<feature type="compositionally biased region" description="Polar residues" evidence="7">
    <location>
        <begin position="341"/>
        <end position="350"/>
    </location>
</feature>
<reference evidence="10" key="1">
    <citation type="submission" date="2013-11" db="EMBL/GenBank/DDBJ databases">
        <title>Genome sequence of the fusiform rust pathogen reveals effectors for host alternation and coevolution with pine.</title>
        <authorList>
            <consortium name="DOE Joint Genome Institute"/>
            <person name="Smith K."/>
            <person name="Pendleton A."/>
            <person name="Kubisiak T."/>
            <person name="Anderson C."/>
            <person name="Salamov A."/>
            <person name="Aerts A."/>
            <person name="Riley R."/>
            <person name="Clum A."/>
            <person name="Lindquist E."/>
            <person name="Ence D."/>
            <person name="Campbell M."/>
            <person name="Kronenberg Z."/>
            <person name="Feau N."/>
            <person name="Dhillon B."/>
            <person name="Hamelin R."/>
            <person name="Burleigh J."/>
            <person name="Smith J."/>
            <person name="Yandell M."/>
            <person name="Nelson C."/>
            <person name="Grigoriev I."/>
            <person name="Davis J."/>
        </authorList>
    </citation>
    <scope>NUCLEOTIDE SEQUENCE</scope>
    <source>
        <strain evidence="10">G11</strain>
    </source>
</reference>
<dbReference type="InterPro" id="IPR044780">
    <property type="entry name" value="Heh2/Src1"/>
</dbReference>
<feature type="compositionally biased region" description="Low complexity" evidence="7">
    <location>
        <begin position="474"/>
        <end position="483"/>
    </location>
</feature>
<feature type="compositionally biased region" description="Pro residues" evidence="7">
    <location>
        <begin position="464"/>
        <end position="473"/>
    </location>
</feature>
<protein>
    <recommendedName>
        <fullName evidence="9">Man1/Src1-like C-terminal domain-containing protein</fullName>
    </recommendedName>
</protein>
<feature type="domain" description="Man1/Src1-like C-terminal" evidence="9">
    <location>
        <begin position="531"/>
        <end position="874"/>
    </location>
</feature>
<dbReference type="EMBL" id="MU167209">
    <property type="protein sequence ID" value="KAG0152092.1"/>
    <property type="molecule type" value="Genomic_DNA"/>
</dbReference>
<dbReference type="Proteomes" id="UP000886653">
    <property type="component" value="Unassembled WGS sequence"/>
</dbReference>
<dbReference type="GO" id="GO:0034399">
    <property type="term" value="C:nuclear periphery"/>
    <property type="evidence" value="ECO:0007669"/>
    <property type="project" value="TreeGrafter"/>
</dbReference>
<keyword evidence="11" id="KW-1185">Reference proteome</keyword>
<feature type="compositionally biased region" description="Polar residues" evidence="7">
    <location>
        <begin position="244"/>
        <end position="258"/>
    </location>
</feature>
<dbReference type="Pfam" id="PF09402">
    <property type="entry name" value="MSC"/>
    <property type="match status" value="1"/>
</dbReference>
<keyword evidence="6" id="KW-0539">Nucleus</keyword>
<evidence type="ECO:0000256" key="1">
    <source>
        <dbReference type="ARBA" id="ARBA00004540"/>
    </source>
</evidence>
<dbReference type="AlphaFoldDB" id="A0A9P6TH35"/>
<dbReference type="GO" id="GO:0005783">
    <property type="term" value="C:endoplasmic reticulum"/>
    <property type="evidence" value="ECO:0007669"/>
    <property type="project" value="TreeGrafter"/>
</dbReference>
<feature type="compositionally biased region" description="Basic and acidic residues" evidence="7">
    <location>
        <begin position="356"/>
        <end position="366"/>
    </location>
</feature>
<dbReference type="Gene3D" id="1.10.10.1180">
    <property type="entry name" value="MAN1, winged-helix domain"/>
    <property type="match status" value="1"/>
</dbReference>
<dbReference type="PANTHER" id="PTHR47808">
    <property type="entry name" value="INNER NUCLEAR MEMBRANE PROTEIN HEH2-RELATED"/>
    <property type="match status" value="1"/>
</dbReference>
<dbReference type="GO" id="GO:0005637">
    <property type="term" value="C:nuclear inner membrane"/>
    <property type="evidence" value="ECO:0007669"/>
    <property type="project" value="UniProtKB-SubCell"/>
</dbReference>
<proteinExistence type="predicted"/>
<keyword evidence="2" id="KW-0597">Phosphoprotein</keyword>
<evidence type="ECO:0000256" key="2">
    <source>
        <dbReference type="ARBA" id="ARBA00022553"/>
    </source>
</evidence>
<dbReference type="PANTHER" id="PTHR47808:SF2">
    <property type="entry name" value="LEM DOMAIN-CONTAINING PROTEIN 2"/>
    <property type="match status" value="1"/>
</dbReference>
<evidence type="ECO:0000256" key="7">
    <source>
        <dbReference type="SAM" id="MobiDB-lite"/>
    </source>
</evidence>
<comment type="caution">
    <text evidence="10">The sequence shown here is derived from an EMBL/GenBank/DDBJ whole genome shotgun (WGS) entry which is preliminary data.</text>
</comment>
<keyword evidence="4 8" id="KW-1133">Transmembrane helix</keyword>
<feature type="region of interest" description="Disordered" evidence="7">
    <location>
        <begin position="140"/>
        <end position="511"/>
    </location>
</feature>
<feature type="compositionally biased region" description="Polar residues" evidence="7">
    <location>
        <begin position="105"/>
        <end position="119"/>
    </location>
</feature>
<feature type="compositionally biased region" description="Polar residues" evidence="7">
    <location>
        <begin position="373"/>
        <end position="389"/>
    </location>
</feature>
<dbReference type="GO" id="GO:0071763">
    <property type="term" value="P:nuclear membrane organization"/>
    <property type="evidence" value="ECO:0007669"/>
    <property type="project" value="TreeGrafter"/>
</dbReference>
<comment type="subcellular location">
    <subcellularLocation>
        <location evidence="1">Nucleus inner membrane</location>
    </subcellularLocation>
</comment>
<feature type="compositionally biased region" description="Basic and acidic residues" evidence="7">
    <location>
        <begin position="442"/>
        <end position="453"/>
    </location>
</feature>
<evidence type="ECO:0000313" key="10">
    <source>
        <dbReference type="EMBL" id="KAG0152092.1"/>
    </source>
</evidence>